<keyword evidence="2" id="KW-0547">Nucleotide-binding</keyword>
<dbReference type="InterPro" id="IPR032524">
    <property type="entry name" value="ABC_tran_C"/>
</dbReference>
<dbReference type="PROSITE" id="PS50893">
    <property type="entry name" value="ABC_TRANSPORTER_2"/>
    <property type="match status" value="2"/>
</dbReference>
<organism evidence="7">
    <name type="scientific">marine sediment metagenome</name>
    <dbReference type="NCBI Taxonomy" id="412755"/>
    <lineage>
        <taxon>unclassified sequences</taxon>
        <taxon>metagenomes</taxon>
        <taxon>ecological metagenomes</taxon>
    </lineage>
</organism>
<dbReference type="AlphaFoldDB" id="A0A0F9YIU2"/>
<sequence length="651" mass="72776">MISLNNARLMRGEHTLLDSASITIHKGQKTGVIGRNGSGKSSLFACLTGQIALDAGDLFIPDGLRCAWMKQETAGSRRTALDYVIDGDERFREIEGRLASAEDSNDGHAIANLHNELDKIDGYSVQVRAEQLLSGLGFAVDSFQQPVSAFSGGWRVRLNLAAALMAPSDLLLLDEPTNHLDLEATIWLEQWLNRYQGTLLLISHDRSFLDKVIDHVVSFEQNNLFMYKGNFTAYEIQRAERMAQLQAAAEKQMRRKAEIEDFVRRFRAKASKAKQAQSRLKELSRMEDIAPAHIDSPFRFSFFAPDKTANDLLSFKKVSIGFDTPLVQGINLKLHDTTRIGLLGFNGAGKSTLLKTLAEQLPVLDGEVVASKHLRIGYFAQHQVDVIDMKASPTTLIQRADPGAREQEIRNFLGGFDFRGDRVSEPIINFSGGEKARLALALIVWQKPNVLLLDEPTNHLDLEMRHALTVALQGFEGALVLVSHDRHLMNNTVDEFFTVHQGRVTPFEGDLDDYARWMHEQGKGNTADFQPGTQKSSDSDAEKTAGNSAGRKSVPAPVVDKKEARKQAANQREQLAPLRREVRTLEKTMEKLSAELSTLEDRLGDTTLYEDSRRDELTELLRQQGYCKAELSQAEESWLEKSTELEELSSE</sequence>
<dbReference type="Pfam" id="PF00005">
    <property type="entry name" value="ABC_tran"/>
    <property type="match status" value="2"/>
</dbReference>
<reference evidence="7" key="1">
    <citation type="journal article" date="2015" name="Nature">
        <title>Complex archaea that bridge the gap between prokaryotes and eukaryotes.</title>
        <authorList>
            <person name="Spang A."/>
            <person name="Saw J.H."/>
            <person name="Jorgensen S.L."/>
            <person name="Zaremba-Niedzwiedzka K."/>
            <person name="Martijn J."/>
            <person name="Lind A.E."/>
            <person name="van Eijk R."/>
            <person name="Schleper C."/>
            <person name="Guy L."/>
            <person name="Ettema T.J."/>
        </authorList>
    </citation>
    <scope>NUCLEOTIDE SEQUENCE</scope>
</reference>
<dbReference type="FunFam" id="3.40.50.300:FF:002053">
    <property type="entry name" value="ABC transporter ATP-binding protein"/>
    <property type="match status" value="1"/>
</dbReference>
<evidence type="ECO:0000256" key="1">
    <source>
        <dbReference type="ARBA" id="ARBA00022737"/>
    </source>
</evidence>
<dbReference type="PANTHER" id="PTHR19211">
    <property type="entry name" value="ATP-BINDING TRANSPORT PROTEIN-RELATED"/>
    <property type="match status" value="1"/>
</dbReference>
<dbReference type="InterPro" id="IPR003439">
    <property type="entry name" value="ABC_transporter-like_ATP-bd"/>
</dbReference>
<dbReference type="SUPFAM" id="SSF52540">
    <property type="entry name" value="P-loop containing nucleoside triphosphate hydrolases"/>
    <property type="match status" value="2"/>
</dbReference>
<feature type="domain" description="ABC transporter" evidence="6">
    <location>
        <begin position="310"/>
        <end position="526"/>
    </location>
</feature>
<dbReference type="Pfam" id="PF12848">
    <property type="entry name" value="ABC_tran_Xtn"/>
    <property type="match status" value="1"/>
</dbReference>
<dbReference type="GO" id="GO:0016887">
    <property type="term" value="F:ATP hydrolysis activity"/>
    <property type="evidence" value="ECO:0007669"/>
    <property type="project" value="InterPro"/>
</dbReference>
<evidence type="ECO:0000256" key="5">
    <source>
        <dbReference type="SAM" id="MobiDB-lite"/>
    </source>
</evidence>
<evidence type="ECO:0000259" key="6">
    <source>
        <dbReference type="PROSITE" id="PS50893"/>
    </source>
</evidence>
<keyword evidence="1" id="KW-0677">Repeat</keyword>
<feature type="region of interest" description="Disordered" evidence="5">
    <location>
        <begin position="523"/>
        <end position="561"/>
    </location>
</feature>
<dbReference type="InterPro" id="IPR017871">
    <property type="entry name" value="ABC_transporter-like_CS"/>
</dbReference>
<name>A0A0F9YIU2_9ZZZZ</name>
<dbReference type="CDD" id="cd03221">
    <property type="entry name" value="ABCF_EF-3"/>
    <property type="match status" value="2"/>
</dbReference>
<feature type="domain" description="ABC transporter" evidence="6">
    <location>
        <begin position="2"/>
        <end position="246"/>
    </location>
</feature>
<dbReference type="InterPro" id="IPR032781">
    <property type="entry name" value="ABC_tran_Xtn"/>
</dbReference>
<dbReference type="PANTHER" id="PTHR19211:SF14">
    <property type="entry name" value="ATP-BINDING CASSETTE SUB-FAMILY F MEMBER 1"/>
    <property type="match status" value="1"/>
</dbReference>
<evidence type="ECO:0000313" key="7">
    <source>
        <dbReference type="EMBL" id="KKO12207.1"/>
    </source>
</evidence>
<keyword evidence="4" id="KW-0175">Coiled coil</keyword>
<protein>
    <recommendedName>
        <fullName evidence="6">ABC transporter domain-containing protein</fullName>
    </recommendedName>
</protein>
<dbReference type="FunFam" id="3.40.50.300:FF:000011">
    <property type="entry name" value="Putative ABC transporter ATP-binding component"/>
    <property type="match status" value="1"/>
</dbReference>
<dbReference type="PROSITE" id="PS00211">
    <property type="entry name" value="ABC_TRANSPORTER_1"/>
    <property type="match status" value="2"/>
</dbReference>
<evidence type="ECO:0000256" key="2">
    <source>
        <dbReference type="ARBA" id="ARBA00022741"/>
    </source>
</evidence>
<dbReference type="EMBL" id="LAZR01000001">
    <property type="protein sequence ID" value="KKO12207.1"/>
    <property type="molecule type" value="Genomic_DNA"/>
</dbReference>
<dbReference type="GO" id="GO:0003677">
    <property type="term" value="F:DNA binding"/>
    <property type="evidence" value="ECO:0007669"/>
    <property type="project" value="InterPro"/>
</dbReference>
<dbReference type="Gene3D" id="3.40.50.300">
    <property type="entry name" value="P-loop containing nucleotide triphosphate hydrolases"/>
    <property type="match status" value="2"/>
</dbReference>
<dbReference type="Pfam" id="PF16326">
    <property type="entry name" value="ABC_tran_CTD"/>
    <property type="match status" value="1"/>
</dbReference>
<dbReference type="GO" id="GO:0005524">
    <property type="term" value="F:ATP binding"/>
    <property type="evidence" value="ECO:0007669"/>
    <property type="project" value="UniProtKB-KW"/>
</dbReference>
<dbReference type="InterPro" id="IPR027417">
    <property type="entry name" value="P-loop_NTPase"/>
</dbReference>
<keyword evidence="3" id="KW-0067">ATP-binding</keyword>
<feature type="coiled-coil region" evidence="4">
    <location>
        <begin position="561"/>
        <end position="602"/>
    </location>
</feature>
<evidence type="ECO:0000256" key="4">
    <source>
        <dbReference type="SAM" id="Coils"/>
    </source>
</evidence>
<dbReference type="Gene3D" id="1.10.287.1490">
    <property type="match status" value="1"/>
</dbReference>
<comment type="caution">
    <text evidence="7">The sequence shown here is derived from an EMBL/GenBank/DDBJ whole genome shotgun (WGS) entry which is preliminary data.</text>
</comment>
<feature type="compositionally biased region" description="Polar residues" evidence="5">
    <location>
        <begin position="523"/>
        <end position="536"/>
    </location>
</feature>
<dbReference type="SMART" id="SM00382">
    <property type="entry name" value="AAA"/>
    <property type="match status" value="2"/>
</dbReference>
<accession>A0A0F9YIU2</accession>
<gene>
    <name evidence="7" type="ORF">LCGC14_0002160</name>
</gene>
<dbReference type="InterPro" id="IPR003593">
    <property type="entry name" value="AAA+_ATPase"/>
</dbReference>
<proteinExistence type="predicted"/>
<evidence type="ECO:0000256" key="3">
    <source>
        <dbReference type="ARBA" id="ARBA00022840"/>
    </source>
</evidence>
<dbReference type="InterPro" id="IPR050611">
    <property type="entry name" value="ABCF"/>
</dbReference>